<evidence type="ECO:0000313" key="3">
    <source>
        <dbReference type="Proteomes" id="UP000178272"/>
    </source>
</evidence>
<gene>
    <name evidence="2" type="ORF">A3F61_03075</name>
</gene>
<comment type="caution">
    <text evidence="2">The sequence shown here is derived from an EMBL/GenBank/DDBJ whole genome shotgun (WGS) entry which is preliminary data.</text>
</comment>
<feature type="region of interest" description="Disordered" evidence="1">
    <location>
        <begin position="1"/>
        <end position="25"/>
    </location>
</feature>
<dbReference type="EMBL" id="MHCA01000040">
    <property type="protein sequence ID" value="OGY11289.1"/>
    <property type="molecule type" value="Genomic_DNA"/>
</dbReference>
<name>A0A1G1V776_9BACT</name>
<evidence type="ECO:0000313" key="2">
    <source>
        <dbReference type="EMBL" id="OGY11289.1"/>
    </source>
</evidence>
<proteinExistence type="predicted"/>
<dbReference type="STRING" id="1797517.A3F61_03075"/>
<protein>
    <submittedName>
        <fullName evidence="2">Uncharacterized protein</fullName>
    </submittedName>
</protein>
<reference evidence="2 3" key="1">
    <citation type="journal article" date="2016" name="Nat. Commun.">
        <title>Thousands of microbial genomes shed light on interconnected biogeochemical processes in an aquifer system.</title>
        <authorList>
            <person name="Anantharaman K."/>
            <person name="Brown C.T."/>
            <person name="Hug L.A."/>
            <person name="Sharon I."/>
            <person name="Castelle C.J."/>
            <person name="Probst A.J."/>
            <person name="Thomas B.C."/>
            <person name="Singh A."/>
            <person name="Wilkins M.J."/>
            <person name="Karaoz U."/>
            <person name="Brodie E.L."/>
            <person name="Williams K.H."/>
            <person name="Hubbard S.S."/>
            <person name="Banfield J.F."/>
        </authorList>
    </citation>
    <scope>NUCLEOTIDE SEQUENCE [LARGE SCALE GENOMIC DNA]</scope>
</reference>
<dbReference type="AlphaFoldDB" id="A0A1G1V776"/>
<organism evidence="2 3">
    <name type="scientific">Candidatus Blackburnbacteria bacterium RIFCSPHIGHO2_12_FULL_41_13b</name>
    <dbReference type="NCBI Taxonomy" id="1797517"/>
    <lineage>
        <taxon>Bacteria</taxon>
        <taxon>Candidatus Blackburniibacteriota</taxon>
    </lineage>
</organism>
<accession>A0A1G1V776</accession>
<sequence length="115" mass="12722">MVSAPEKEGHPLIEEKLKEPGEAARIESQEQAVEGYLDKIERDPGSEPVTDDSGQVVLTPSGSQQVTITLPLAEDEIKHGLHHKIVDAIYWLAVWCIRIAKKAALAGIRVVYRQK</sequence>
<evidence type="ECO:0000256" key="1">
    <source>
        <dbReference type="SAM" id="MobiDB-lite"/>
    </source>
</evidence>
<dbReference type="Proteomes" id="UP000178272">
    <property type="component" value="Unassembled WGS sequence"/>
</dbReference>